<dbReference type="Pfam" id="PF12627">
    <property type="entry name" value="PolyA_pol_RNAbd"/>
    <property type="match status" value="1"/>
</dbReference>
<dbReference type="InterPro" id="IPR012006">
    <property type="entry name" value="CCA_bact"/>
</dbReference>
<feature type="binding site" evidence="10">
    <location>
        <position position="23"/>
    </location>
    <ligand>
        <name>Mg(2+)</name>
        <dbReference type="ChEBI" id="CHEBI:18420"/>
    </ligand>
</feature>
<keyword evidence="9 10" id="KW-0694">RNA-binding</keyword>
<evidence type="ECO:0000256" key="8">
    <source>
        <dbReference type="ARBA" id="ARBA00022842"/>
    </source>
</evidence>
<name>A0ABW3HGM4_9GAMM</name>
<sequence length="413" mass="45929">MSPQIYRVGGAVRDELLGLPVHDIDYVVVGATPEWLTDQGYRQVGHEFPVFLHPETQAEYALARTERKQGAGYHGFICDFHPDVSLEADLERRDLTINAMAKADAGALIDPYGGQQDLADRLLRHVSPAFAEDPLRVLRVARFAARFHSLGFRVANDTLALMRELAESGELALLTPERVWQETERALMSDAPQIYFQVLRDCGALKVCFPEVDALFGVPQRADYHPEIDTGVHTLMALGQAARLQASSAVRFAVLVHDLGKALTPDPVLPSHTGHEVRGLPLIDALCARLKVPATHQALARVVGEFHLDCHRANTHSAEVLLDRLQRVDAWRRHERLGEFLNACEADARGRTGLEDRPYWQRDFWLGAAAACHIDNAALVAQGYRGAEMANAIAAIRLERLTEFKASWQAKHE</sequence>
<comment type="miscellaneous">
    <text evidence="10">A single active site specifically recognizes both ATP and CTP and is responsible for their addition.</text>
</comment>
<feature type="binding site" evidence="10">
    <location>
        <position position="25"/>
    </location>
    <ligand>
        <name>Mg(2+)</name>
        <dbReference type="ChEBI" id="CHEBI:18420"/>
    </ligand>
</feature>
<evidence type="ECO:0000256" key="4">
    <source>
        <dbReference type="ARBA" id="ARBA00022723"/>
    </source>
</evidence>
<comment type="catalytic activity">
    <reaction evidence="10">
        <text>a tRNA with a 3' CCA end + 2 CTP + ATP = a tRNA with a 3' CCACCA end + 3 diphosphate</text>
        <dbReference type="Rhea" id="RHEA:76235"/>
        <dbReference type="Rhea" id="RHEA-COMP:10468"/>
        <dbReference type="Rhea" id="RHEA-COMP:18655"/>
        <dbReference type="ChEBI" id="CHEBI:30616"/>
        <dbReference type="ChEBI" id="CHEBI:33019"/>
        <dbReference type="ChEBI" id="CHEBI:37563"/>
        <dbReference type="ChEBI" id="CHEBI:83071"/>
        <dbReference type="ChEBI" id="CHEBI:195187"/>
    </reaction>
</comment>
<feature type="binding site" evidence="10">
    <location>
        <position position="13"/>
    </location>
    <ligand>
        <name>CTP</name>
        <dbReference type="ChEBI" id="CHEBI:37563"/>
    </ligand>
</feature>
<evidence type="ECO:0000256" key="10">
    <source>
        <dbReference type="HAMAP-Rule" id="MF_01261"/>
    </source>
</evidence>
<comment type="subunit">
    <text evidence="10">Monomer. Can also form homodimers and oligomers.</text>
</comment>
<dbReference type="EC" id="2.7.7.72" evidence="10"/>
<feature type="binding site" evidence="10">
    <location>
        <position position="13"/>
    </location>
    <ligand>
        <name>ATP</name>
        <dbReference type="ChEBI" id="CHEBI:30616"/>
    </ligand>
</feature>
<dbReference type="CDD" id="cd05398">
    <property type="entry name" value="NT_ClassII-CCAase"/>
    <property type="match status" value="1"/>
</dbReference>
<dbReference type="PIRSF" id="PIRSF000813">
    <property type="entry name" value="CCA_bact"/>
    <property type="match status" value="1"/>
</dbReference>
<keyword evidence="1 10" id="KW-0808">Transferase</keyword>
<dbReference type="SUPFAM" id="SSF81891">
    <property type="entry name" value="Poly A polymerase C-terminal region-like"/>
    <property type="match status" value="1"/>
</dbReference>
<keyword evidence="8 10" id="KW-0460">Magnesium</keyword>
<dbReference type="PANTHER" id="PTHR47545">
    <property type="entry name" value="MULTIFUNCTIONAL CCA PROTEIN"/>
    <property type="match status" value="1"/>
</dbReference>
<dbReference type="SUPFAM" id="SSF81301">
    <property type="entry name" value="Nucleotidyltransferase"/>
    <property type="match status" value="1"/>
</dbReference>
<organism evidence="12 13">
    <name type="scientific">Paraperlucidibaca wandonensis</name>
    <dbReference type="NCBI Taxonomy" id="1268273"/>
    <lineage>
        <taxon>Bacteria</taxon>
        <taxon>Pseudomonadati</taxon>
        <taxon>Pseudomonadota</taxon>
        <taxon>Gammaproteobacteria</taxon>
        <taxon>Moraxellales</taxon>
        <taxon>Moraxellaceae</taxon>
        <taxon>Paraperlucidibaca</taxon>
    </lineage>
</organism>
<dbReference type="EMBL" id="JBHTIT010000001">
    <property type="protein sequence ID" value="MFD0950374.1"/>
    <property type="molecule type" value="Genomic_DNA"/>
</dbReference>
<comment type="cofactor">
    <cofactor evidence="10">
        <name>Mg(2+)</name>
        <dbReference type="ChEBI" id="CHEBI:18420"/>
    </cofactor>
    <text evidence="10">Magnesium is required for nucleotidyltransferase activity.</text>
</comment>
<comment type="domain">
    <text evidence="10">Comprises two domains: an N-terminal domain containing the nucleotidyltransferase activity and a C-terminal HD domain associated with both phosphodiesterase and phosphatase activities.</text>
</comment>
<protein>
    <recommendedName>
        <fullName evidence="10">Multifunctional CCA protein</fullName>
    </recommendedName>
    <domain>
        <recommendedName>
            <fullName evidence="10">CCA-adding enzyme</fullName>
            <ecNumber evidence="10">2.7.7.72</ecNumber>
        </recommendedName>
        <alternativeName>
            <fullName evidence="10">CCA tRNA nucleotidyltransferase</fullName>
        </alternativeName>
        <alternativeName>
            <fullName evidence="10">tRNA CCA-pyrophosphorylase</fullName>
        </alternativeName>
        <alternativeName>
            <fullName evidence="10">tRNA adenylyl-/cytidylyl-transferase</fullName>
        </alternativeName>
        <alternativeName>
            <fullName evidence="10">tRNA nucleotidyltransferase</fullName>
        </alternativeName>
        <alternativeName>
            <fullName evidence="10">tRNA-NT</fullName>
        </alternativeName>
    </domain>
    <domain>
        <recommendedName>
            <fullName evidence="10">2'-nucleotidase</fullName>
            <ecNumber evidence="10">3.1.3.-</ecNumber>
        </recommendedName>
    </domain>
    <domain>
        <recommendedName>
            <fullName evidence="10">2',3'-cyclic phosphodiesterase</fullName>
            <ecNumber evidence="10">3.1.4.-</ecNumber>
        </recommendedName>
    </domain>
    <domain>
        <recommendedName>
            <fullName evidence="10">Phosphatase</fullName>
        </recommendedName>
    </domain>
</protein>
<dbReference type="RefSeq" id="WP_379071027.1">
    <property type="nucleotide sequence ID" value="NZ_JBHTIT010000001.1"/>
</dbReference>
<dbReference type="GO" id="GO:0004810">
    <property type="term" value="F:CCA tRNA nucleotidyltransferase activity"/>
    <property type="evidence" value="ECO:0007669"/>
    <property type="project" value="UniProtKB-EC"/>
</dbReference>
<keyword evidence="10" id="KW-0533">Nickel</keyword>
<dbReference type="PANTHER" id="PTHR47545:SF1">
    <property type="entry name" value="MULTIFUNCTIONAL CCA PROTEIN"/>
    <property type="match status" value="1"/>
</dbReference>
<evidence type="ECO:0000256" key="3">
    <source>
        <dbReference type="ARBA" id="ARBA00022695"/>
    </source>
</evidence>
<evidence type="ECO:0000256" key="6">
    <source>
        <dbReference type="ARBA" id="ARBA00022800"/>
    </source>
</evidence>
<evidence type="ECO:0000256" key="2">
    <source>
        <dbReference type="ARBA" id="ARBA00022694"/>
    </source>
</evidence>
<dbReference type="InterPro" id="IPR050124">
    <property type="entry name" value="tRNA_CCA-adding_enzyme"/>
</dbReference>
<dbReference type="InterPro" id="IPR032828">
    <property type="entry name" value="PolyA_RNA-bd"/>
</dbReference>
<comment type="caution">
    <text evidence="12">The sequence shown here is derived from an EMBL/GenBank/DDBJ whole genome shotgun (WGS) entry which is preliminary data.</text>
</comment>
<evidence type="ECO:0000256" key="7">
    <source>
        <dbReference type="ARBA" id="ARBA00022840"/>
    </source>
</evidence>
<keyword evidence="5 10" id="KW-0547">Nucleotide-binding</keyword>
<evidence type="ECO:0000313" key="12">
    <source>
        <dbReference type="EMBL" id="MFD0950374.1"/>
    </source>
</evidence>
<comment type="catalytic activity">
    <reaction evidence="10">
        <text>a tRNA precursor + 2 CTP + ATP = a tRNA with a 3' CCA end + 3 diphosphate</text>
        <dbReference type="Rhea" id="RHEA:14433"/>
        <dbReference type="Rhea" id="RHEA-COMP:10465"/>
        <dbReference type="Rhea" id="RHEA-COMP:10468"/>
        <dbReference type="ChEBI" id="CHEBI:30616"/>
        <dbReference type="ChEBI" id="CHEBI:33019"/>
        <dbReference type="ChEBI" id="CHEBI:37563"/>
        <dbReference type="ChEBI" id="CHEBI:74896"/>
        <dbReference type="ChEBI" id="CHEBI:83071"/>
        <dbReference type="EC" id="2.7.7.72"/>
    </reaction>
</comment>
<feature type="binding site" evidence="10">
    <location>
        <position position="93"/>
    </location>
    <ligand>
        <name>CTP</name>
        <dbReference type="ChEBI" id="CHEBI:37563"/>
    </ligand>
</feature>
<feature type="binding site" evidence="10">
    <location>
        <position position="139"/>
    </location>
    <ligand>
        <name>CTP</name>
        <dbReference type="ChEBI" id="CHEBI:37563"/>
    </ligand>
</feature>
<dbReference type="Pfam" id="PF01966">
    <property type="entry name" value="HD"/>
    <property type="match status" value="1"/>
</dbReference>
<feature type="binding site" evidence="10">
    <location>
        <position position="142"/>
    </location>
    <ligand>
        <name>ATP</name>
        <dbReference type="ChEBI" id="CHEBI:30616"/>
    </ligand>
</feature>
<comment type="cofactor">
    <cofactor evidence="10">
        <name>Ni(2+)</name>
        <dbReference type="ChEBI" id="CHEBI:49786"/>
    </cofactor>
    <text evidence="10">Nickel for phosphatase activity.</text>
</comment>
<dbReference type="Gene3D" id="3.30.460.10">
    <property type="entry name" value="Beta Polymerase, domain 2"/>
    <property type="match status" value="1"/>
</dbReference>
<dbReference type="HAMAP" id="MF_01262">
    <property type="entry name" value="CCA_bact_type2"/>
    <property type="match status" value="1"/>
</dbReference>
<dbReference type="NCBIfam" id="NF008137">
    <property type="entry name" value="PRK10885.1"/>
    <property type="match status" value="1"/>
</dbReference>
<dbReference type="EC" id="3.1.4.-" evidence="10"/>
<keyword evidence="3 10" id="KW-0548">Nucleotidyltransferase</keyword>
<keyword evidence="10" id="KW-0511">Multifunctional enzyme</keyword>
<dbReference type="EC" id="3.1.3.-" evidence="10"/>
<reference evidence="13" key="1">
    <citation type="journal article" date="2019" name="Int. J. Syst. Evol. Microbiol.">
        <title>The Global Catalogue of Microorganisms (GCM) 10K type strain sequencing project: providing services to taxonomists for standard genome sequencing and annotation.</title>
        <authorList>
            <consortium name="The Broad Institute Genomics Platform"/>
            <consortium name="The Broad Institute Genome Sequencing Center for Infectious Disease"/>
            <person name="Wu L."/>
            <person name="Ma J."/>
        </authorList>
    </citation>
    <scope>NUCLEOTIDE SEQUENCE [LARGE SCALE GENOMIC DNA]</scope>
    <source>
        <strain evidence="13">CCUG 63419</strain>
    </source>
</reference>
<feature type="binding site" evidence="10">
    <location>
        <position position="139"/>
    </location>
    <ligand>
        <name>ATP</name>
        <dbReference type="ChEBI" id="CHEBI:30616"/>
    </ligand>
</feature>
<comment type="function">
    <text evidence="10">Catalyzes the addition and repair of the essential 3'-terminal CCA sequence in tRNAs without using a nucleic acid template. Adds these three nucleotides in the order of C, C, and A to the tRNA nucleotide-73, using CTP and ATP as substrates and producing inorganic pyrophosphate. tRNA 3'-terminal CCA addition is required both for tRNA processing and repair. Also involved in tRNA surveillance by mediating tandem CCA addition to generate a CCACCA at the 3' terminus of unstable tRNAs. While stable tRNAs receive only 3'-terminal CCA, unstable tRNAs are marked with CCACCA and rapidly degraded.</text>
</comment>
<feature type="binding site" evidence="10">
    <location>
        <position position="142"/>
    </location>
    <ligand>
        <name>CTP</name>
        <dbReference type="ChEBI" id="CHEBI:37563"/>
    </ligand>
</feature>
<comment type="similarity">
    <text evidence="10">Belongs to the tRNA nucleotidyltransferase/poly(A) polymerase family. Bacterial CCA-adding enzyme type 1 subfamily.</text>
</comment>
<evidence type="ECO:0000256" key="1">
    <source>
        <dbReference type="ARBA" id="ARBA00022679"/>
    </source>
</evidence>
<dbReference type="PROSITE" id="PS51831">
    <property type="entry name" value="HD"/>
    <property type="match status" value="1"/>
</dbReference>
<dbReference type="InterPro" id="IPR006674">
    <property type="entry name" value="HD_domain"/>
</dbReference>
<keyword evidence="4 10" id="KW-0479">Metal-binding</keyword>
<dbReference type="GO" id="GO:0016787">
    <property type="term" value="F:hydrolase activity"/>
    <property type="evidence" value="ECO:0007669"/>
    <property type="project" value="UniProtKB-KW"/>
</dbReference>
<keyword evidence="10 12" id="KW-0378">Hydrolase</keyword>
<keyword evidence="13" id="KW-1185">Reference proteome</keyword>
<evidence type="ECO:0000313" key="13">
    <source>
        <dbReference type="Proteomes" id="UP001597044"/>
    </source>
</evidence>
<evidence type="ECO:0000256" key="5">
    <source>
        <dbReference type="ARBA" id="ARBA00022741"/>
    </source>
</evidence>
<gene>
    <name evidence="10" type="primary">cca</name>
    <name evidence="12" type="ORF">ACFQ0F_08240</name>
</gene>
<accession>A0ABW3HGM4</accession>
<proteinExistence type="inferred from homology"/>
<feature type="binding site" evidence="10">
    <location>
        <position position="10"/>
    </location>
    <ligand>
        <name>ATP</name>
        <dbReference type="ChEBI" id="CHEBI:30616"/>
    </ligand>
</feature>
<feature type="binding site" evidence="10">
    <location>
        <position position="93"/>
    </location>
    <ligand>
        <name>ATP</name>
        <dbReference type="ChEBI" id="CHEBI:30616"/>
    </ligand>
</feature>
<keyword evidence="2 10" id="KW-0819">tRNA processing</keyword>
<dbReference type="InterPro" id="IPR043519">
    <property type="entry name" value="NT_sf"/>
</dbReference>
<evidence type="ECO:0000256" key="9">
    <source>
        <dbReference type="ARBA" id="ARBA00022884"/>
    </source>
</evidence>
<dbReference type="HAMAP" id="MF_01261">
    <property type="entry name" value="CCA_bact_type1"/>
    <property type="match status" value="1"/>
</dbReference>
<dbReference type="InterPro" id="IPR002646">
    <property type="entry name" value="PolA_pol_head_dom"/>
</dbReference>
<dbReference type="Gene3D" id="1.10.3090.10">
    <property type="entry name" value="cca-adding enzyme, domain 2"/>
    <property type="match status" value="1"/>
</dbReference>
<keyword evidence="6 10" id="KW-0692">RNA repair</keyword>
<keyword evidence="7 10" id="KW-0067">ATP-binding</keyword>
<dbReference type="Proteomes" id="UP001597044">
    <property type="component" value="Unassembled WGS sequence"/>
</dbReference>
<feature type="domain" description="HD" evidence="11">
    <location>
        <begin position="230"/>
        <end position="331"/>
    </location>
</feature>
<feature type="binding site" evidence="10">
    <location>
        <position position="10"/>
    </location>
    <ligand>
        <name>CTP</name>
        <dbReference type="ChEBI" id="CHEBI:37563"/>
    </ligand>
</feature>
<evidence type="ECO:0000259" key="11">
    <source>
        <dbReference type="PROSITE" id="PS51831"/>
    </source>
</evidence>
<dbReference type="Pfam" id="PF01743">
    <property type="entry name" value="PolyA_pol"/>
    <property type="match status" value="1"/>
</dbReference>